<evidence type="ECO:0000313" key="1">
    <source>
        <dbReference type="EMBL" id="AXM99534.1"/>
    </source>
</evidence>
<accession>A0AAN1PG10</accession>
<proteinExistence type="predicted"/>
<dbReference type="EMBL" id="CP023189">
    <property type="protein sequence ID" value="AXM99534.1"/>
    <property type="molecule type" value="Genomic_DNA"/>
</dbReference>
<protein>
    <submittedName>
        <fullName evidence="1">Uncharacterized protein</fullName>
    </submittedName>
</protein>
<reference evidence="1 2" key="2">
    <citation type="submission" date="2018-08" db="EMBL/GenBank/DDBJ databases">
        <title>Acetobacter oryzifermentans sp. nov., isolated from Korea traditional vinegar and reclassification of Acetobacter pasteurianus subsp. ascendens (Henneberg 1898) as Acetobacter ascendens comb. nov.</title>
        <authorList>
            <person name="Cho G.Y."/>
            <person name="Lee S.H."/>
        </authorList>
    </citation>
    <scope>NUCLEOTIDE SEQUENCE [LARGE SCALE GENOMIC DNA]</scope>
    <source>
        <strain evidence="1 2">SH</strain>
    </source>
</reference>
<dbReference type="AlphaFoldDB" id="A0AAN1PG10"/>
<dbReference type="Proteomes" id="UP000256572">
    <property type="component" value="Chromosome"/>
</dbReference>
<name>A0AAN1PG10_9PROT</name>
<evidence type="ECO:0000313" key="2">
    <source>
        <dbReference type="Proteomes" id="UP000256572"/>
    </source>
</evidence>
<gene>
    <name evidence="1" type="ORF">CJF59_02335</name>
</gene>
<reference evidence="1 2" key="1">
    <citation type="submission" date="2017-09" db="EMBL/GenBank/DDBJ databases">
        <authorList>
            <person name="Kim K.H."/>
            <person name="Chun B.H."/>
            <person name="Han G.S."/>
            <person name="Hyun S.G."/>
            <person name="Jeon C.O."/>
        </authorList>
    </citation>
    <scope>NUCLEOTIDE SEQUENCE [LARGE SCALE GENOMIC DNA]</scope>
    <source>
        <strain evidence="1 2">SH</strain>
    </source>
</reference>
<organism evidence="1 2">
    <name type="scientific">Acetobacter pomorum</name>
    <dbReference type="NCBI Taxonomy" id="65959"/>
    <lineage>
        <taxon>Bacteria</taxon>
        <taxon>Pseudomonadati</taxon>
        <taxon>Pseudomonadota</taxon>
        <taxon>Alphaproteobacteria</taxon>
        <taxon>Acetobacterales</taxon>
        <taxon>Acetobacteraceae</taxon>
        <taxon>Acetobacter</taxon>
    </lineage>
</organism>
<sequence length="228" mass="25435">MITVLGPRRRTLQTKDQLPRIFQANLARLFEQVIQPAMEALPVHASLECGEAATMDEFLDRAAAQVDNYTANEAAKAFTLTLAGIFERQLSIWARAVYLDLAIEMPKARGFQEFLAICAERAGINVQQTGVGSDLNEMFMVANVVRHGEGSSCEKLMAIAPMLWDDASNDYHDLLAGPRIPSEHLRIRMRDLVRYIWATTRFWGLADPLPMAVTDPPYRVEARGGESA</sequence>